<proteinExistence type="predicted"/>
<dbReference type="EMBL" id="CP006696">
    <property type="protein sequence ID" value="AIC10985.1"/>
    <property type="molecule type" value="Genomic_DNA"/>
</dbReference>
<protein>
    <submittedName>
        <fullName evidence="1">Uncharacterized protein</fullName>
    </submittedName>
</protein>
<reference evidence="1 2" key="1">
    <citation type="submission" date="2013-08" db="EMBL/GenBank/DDBJ databases">
        <authorList>
            <person name="Stouthamer R."/>
            <person name="Nunney L."/>
        </authorList>
    </citation>
    <scope>NUCLEOTIDE SEQUENCE [LARGE SCALE GENOMIC DNA]</scope>
    <source>
        <strain evidence="2">ann-1</strain>
    </source>
</reference>
<evidence type="ECO:0000313" key="1">
    <source>
        <dbReference type="EMBL" id="AIC10985.1"/>
    </source>
</evidence>
<evidence type="ECO:0000313" key="2">
    <source>
        <dbReference type="Proteomes" id="UP000027215"/>
    </source>
</evidence>
<dbReference type="KEGG" id="xfs:D934_01740"/>
<gene>
    <name evidence="1" type="ORF">D934_01740</name>
</gene>
<dbReference type="Proteomes" id="UP000027215">
    <property type="component" value="Chromosome"/>
</dbReference>
<name>A0A060H6R5_XYLFS</name>
<dbReference type="PATRIC" id="fig|155920.8.peg.408"/>
<accession>A0A060H6R5</accession>
<sequence length="48" mass="5473">MLGTLINAAFTGLMDRNKAQPTTYLIKRITKRITKKRARLDLWATPSP</sequence>
<dbReference type="AlphaFoldDB" id="A0A060H6R5"/>
<dbReference type="HOGENOM" id="CLU_3159558_0_0_6"/>
<organism evidence="1 2">
    <name type="scientific">Xylella fastidiosa subsp. sandyi Ann-1</name>
    <dbReference type="NCBI Taxonomy" id="155920"/>
    <lineage>
        <taxon>Bacteria</taxon>
        <taxon>Pseudomonadati</taxon>
        <taxon>Pseudomonadota</taxon>
        <taxon>Gammaproteobacteria</taxon>
        <taxon>Lysobacterales</taxon>
        <taxon>Lysobacteraceae</taxon>
        <taxon>Xylella</taxon>
    </lineage>
</organism>